<sequence>MLTPGTHALWASPLIPGPVTPGSPAPEAGHAGGRGAHADLALWQPSLRLVALWVGGLARPGSTAQAKPGGGPWLPLSDPTPWALLTLTTPAEISSVLPPARAWPPSSSSHSCIPAQPSLPSGLKALVCSGSAAPTPLQYCSPLSSGLLQLTPSQGGSTLGPCPMPQPRQCRGPAERDLPWM</sequence>
<name>A0A9D4AZP8_9SAUR</name>
<dbReference type="AlphaFoldDB" id="A0A9D4AZP8"/>
<dbReference type="Proteomes" id="UP000827986">
    <property type="component" value="Unassembled WGS sequence"/>
</dbReference>
<organism evidence="2 3">
    <name type="scientific">Mauremys mutica</name>
    <name type="common">yellowpond turtle</name>
    <dbReference type="NCBI Taxonomy" id="74926"/>
    <lineage>
        <taxon>Eukaryota</taxon>
        <taxon>Metazoa</taxon>
        <taxon>Chordata</taxon>
        <taxon>Craniata</taxon>
        <taxon>Vertebrata</taxon>
        <taxon>Euteleostomi</taxon>
        <taxon>Archelosauria</taxon>
        <taxon>Testudinata</taxon>
        <taxon>Testudines</taxon>
        <taxon>Cryptodira</taxon>
        <taxon>Durocryptodira</taxon>
        <taxon>Testudinoidea</taxon>
        <taxon>Geoemydidae</taxon>
        <taxon>Geoemydinae</taxon>
        <taxon>Mauremys</taxon>
    </lineage>
</organism>
<keyword evidence="3" id="KW-1185">Reference proteome</keyword>
<comment type="caution">
    <text evidence="2">The sequence shown here is derived from an EMBL/GenBank/DDBJ whole genome shotgun (WGS) entry which is preliminary data.</text>
</comment>
<feature type="compositionally biased region" description="Pro residues" evidence="1">
    <location>
        <begin position="15"/>
        <end position="24"/>
    </location>
</feature>
<evidence type="ECO:0000256" key="1">
    <source>
        <dbReference type="SAM" id="MobiDB-lite"/>
    </source>
</evidence>
<dbReference type="EMBL" id="JAHDVG010000479">
    <property type="protein sequence ID" value="KAH1174811.1"/>
    <property type="molecule type" value="Genomic_DNA"/>
</dbReference>
<feature type="region of interest" description="Disordered" evidence="1">
    <location>
        <begin position="12"/>
        <end position="34"/>
    </location>
</feature>
<proteinExistence type="predicted"/>
<evidence type="ECO:0000313" key="3">
    <source>
        <dbReference type="Proteomes" id="UP000827986"/>
    </source>
</evidence>
<protein>
    <submittedName>
        <fullName evidence="2">Uncharacterized protein</fullName>
    </submittedName>
</protein>
<evidence type="ECO:0000313" key="2">
    <source>
        <dbReference type="EMBL" id="KAH1174811.1"/>
    </source>
</evidence>
<accession>A0A9D4AZP8</accession>
<gene>
    <name evidence="2" type="ORF">KIL84_008802</name>
</gene>
<reference evidence="2" key="1">
    <citation type="submission" date="2021-09" db="EMBL/GenBank/DDBJ databases">
        <title>The genome of Mauremys mutica provides insights into the evolution of semi-aquatic lifestyle.</title>
        <authorList>
            <person name="Gong S."/>
            <person name="Gao Y."/>
        </authorList>
    </citation>
    <scope>NUCLEOTIDE SEQUENCE</scope>
    <source>
        <strain evidence="2">MM-2020</strain>
        <tissue evidence="2">Muscle</tissue>
    </source>
</reference>
<feature type="region of interest" description="Disordered" evidence="1">
    <location>
        <begin position="151"/>
        <end position="181"/>
    </location>
</feature>